<dbReference type="InterPro" id="IPR043502">
    <property type="entry name" value="DNA/RNA_pol_sf"/>
</dbReference>
<gene>
    <name evidence="18" type="ORF">A2U01_0002010</name>
</gene>
<evidence type="ECO:0000256" key="11">
    <source>
        <dbReference type="ARBA" id="ARBA00022918"/>
    </source>
</evidence>
<evidence type="ECO:0000256" key="9">
    <source>
        <dbReference type="ARBA" id="ARBA00022842"/>
    </source>
</evidence>
<evidence type="ECO:0000256" key="6">
    <source>
        <dbReference type="ARBA" id="ARBA00022750"/>
    </source>
</evidence>
<dbReference type="GO" id="GO:0006310">
    <property type="term" value="P:DNA recombination"/>
    <property type="evidence" value="ECO:0007669"/>
    <property type="project" value="UniProtKB-KW"/>
</dbReference>
<evidence type="ECO:0000256" key="2">
    <source>
        <dbReference type="ARBA" id="ARBA00022679"/>
    </source>
</evidence>
<dbReference type="GO" id="GO:0004190">
    <property type="term" value="F:aspartic-type endopeptidase activity"/>
    <property type="evidence" value="ECO:0007669"/>
    <property type="project" value="UniProtKB-KW"/>
</dbReference>
<evidence type="ECO:0000256" key="12">
    <source>
        <dbReference type="ARBA" id="ARBA00022932"/>
    </source>
</evidence>
<dbReference type="Pfam" id="PF00078">
    <property type="entry name" value="RVT_1"/>
    <property type="match status" value="1"/>
</dbReference>
<keyword evidence="19" id="KW-1185">Reference proteome</keyword>
<comment type="caution">
    <text evidence="18">The sequence shown here is derived from an EMBL/GenBank/DDBJ whole genome shotgun (WGS) entry which is preliminary data.</text>
</comment>
<dbReference type="FunFam" id="3.10.10.10:FF:000007">
    <property type="entry name" value="Retrovirus-related Pol polyprotein from transposon 17.6-like Protein"/>
    <property type="match status" value="1"/>
</dbReference>
<dbReference type="Pfam" id="PF00665">
    <property type="entry name" value="rve"/>
    <property type="match status" value="1"/>
</dbReference>
<dbReference type="PANTHER" id="PTHR37984">
    <property type="entry name" value="PROTEIN CBG26694"/>
    <property type="match status" value="1"/>
</dbReference>
<dbReference type="Gene3D" id="1.10.340.70">
    <property type="match status" value="1"/>
</dbReference>
<evidence type="ECO:0000256" key="10">
    <source>
        <dbReference type="ARBA" id="ARBA00022908"/>
    </source>
</evidence>
<dbReference type="GO" id="GO:0003677">
    <property type="term" value="F:DNA binding"/>
    <property type="evidence" value="ECO:0007669"/>
    <property type="project" value="UniProtKB-KW"/>
</dbReference>
<dbReference type="GO" id="GO:0015074">
    <property type="term" value="P:DNA integration"/>
    <property type="evidence" value="ECO:0007669"/>
    <property type="project" value="UniProtKB-KW"/>
</dbReference>
<keyword evidence="7" id="KW-0255">Endonuclease</keyword>
<dbReference type="CDD" id="cd01647">
    <property type="entry name" value="RT_LTR"/>
    <property type="match status" value="1"/>
</dbReference>
<dbReference type="GO" id="GO:0006508">
    <property type="term" value="P:proteolysis"/>
    <property type="evidence" value="ECO:0007669"/>
    <property type="project" value="UniProtKB-KW"/>
</dbReference>
<sequence>MPTVDELLDELHGAQYFSKLDLRSGYHQILIKPEDCYKTAFRTHHGHYEWLVMPFGLTNAPATFQSLMNRIFQNALRKFVLVFFYDILVYSPSWKCHLQHLEWVLQVLNHHELFAKLSKCSFGQKEVEYLGHLVSGSGVSMDANKVKDVLAWPKPTNVKQLRGFLGLTGYYRRFIKSYAQIASPLTELLKKDGFHWNTDAETAFHKLKQAITTAPVLGLPNFSEPFTLETDASGTGVGAVLGQRGHPIAYFSKKLSLRRQKQSAYIRELLAITEALAKFRHYLLGHKFVIKTDQKSLKSLLDQSLQTPEQQAWLHKFIGFDFHIEYKPGKDNIPADALSRMYLLAWSEPKTKFLQELQVALQSDIELQPILKACQDQDQSENYKDYSMKEGLLLWKDKLLIPNNSDIIKHILNEFHTSHIGGHAGVTRTMARIRAQFYWKNMREDIKKYVQHCVICQQAKSINSVPAGLLQPLPIPNQVWEDVAMDFITGLPNSFGFSVIMVVIDRLTKYSHFVAQKADYSSKTVAEAFMTNIAKLHGIPKSIVSDRDKVFTSTFWQHLFKLQGTSLNMSTAYHPQTDGQSEALNKCLEMYLRCFTFQNPKGWYKLLPMAEYWYNTAYHTSAGMTPFKALYGREAPGLIRYETQTSDPPDVRDQLMQRDAVIEQLKSHLRRAQQSMKTNADRKRRDATFNVGDMVLVRLQPYRQHSAILRKNQKLSMRYFGPFKIIAKVGDVAYKLELPETAKIHSVFHIAQLKEFRGGNDEPYFPLPLTTSDTGPMFIPTKVLDTRMLIKNQLQVPQVLIQWGDDTSAEFKWEDFQEIKDNYPLFNLEDKVEFKGGGIVMKGILGNDQMKGDSAHTTPNNVVKVRKGNRKRVTSTRLEGYITNK</sequence>
<evidence type="ECO:0000256" key="7">
    <source>
        <dbReference type="ARBA" id="ARBA00022759"/>
    </source>
</evidence>
<dbReference type="EMBL" id="LXQA010002029">
    <property type="protein sequence ID" value="MCH81226.1"/>
    <property type="molecule type" value="Genomic_DNA"/>
</dbReference>
<dbReference type="InterPro" id="IPR012337">
    <property type="entry name" value="RNaseH-like_sf"/>
</dbReference>
<dbReference type="InterPro" id="IPR050951">
    <property type="entry name" value="Retrovirus_Pol_polyprotein"/>
</dbReference>
<keyword evidence="12" id="KW-0239">DNA-directed DNA polymerase</keyword>
<dbReference type="Gene3D" id="3.30.70.270">
    <property type="match status" value="2"/>
</dbReference>
<keyword evidence="15" id="KW-0511">Multifunctional enzyme</keyword>
<keyword evidence="13" id="KW-0238">DNA-binding</keyword>
<keyword evidence="4" id="KW-0540">Nuclease</keyword>
<dbReference type="GO" id="GO:0046872">
    <property type="term" value="F:metal ion binding"/>
    <property type="evidence" value="ECO:0007669"/>
    <property type="project" value="UniProtKB-KW"/>
</dbReference>
<dbReference type="InterPro" id="IPR000477">
    <property type="entry name" value="RT_dom"/>
</dbReference>
<evidence type="ECO:0000256" key="8">
    <source>
        <dbReference type="ARBA" id="ARBA00022801"/>
    </source>
</evidence>
<dbReference type="PROSITE" id="PS50878">
    <property type="entry name" value="RT_POL"/>
    <property type="match status" value="1"/>
</dbReference>
<name>A0A392M1S8_9FABA</name>
<keyword evidence="1" id="KW-0645">Protease</keyword>
<proteinExistence type="predicted"/>
<dbReference type="InterPro" id="IPR041577">
    <property type="entry name" value="RT_RNaseH_2"/>
</dbReference>
<dbReference type="InterPro" id="IPR036397">
    <property type="entry name" value="RNaseH_sf"/>
</dbReference>
<evidence type="ECO:0000313" key="18">
    <source>
        <dbReference type="EMBL" id="MCH81226.1"/>
    </source>
</evidence>
<dbReference type="PANTHER" id="PTHR37984:SF5">
    <property type="entry name" value="PROTEIN NYNRIN-LIKE"/>
    <property type="match status" value="1"/>
</dbReference>
<dbReference type="PROSITE" id="PS50994">
    <property type="entry name" value="INTEGRASE"/>
    <property type="match status" value="1"/>
</dbReference>
<feature type="domain" description="Integrase catalytic" evidence="17">
    <location>
        <begin position="470"/>
        <end position="634"/>
    </location>
</feature>
<dbReference type="InterPro" id="IPR043128">
    <property type="entry name" value="Rev_trsase/Diguanyl_cyclase"/>
</dbReference>
<keyword evidence="3" id="KW-0548">Nucleotidyltransferase</keyword>
<dbReference type="Gene3D" id="3.10.20.370">
    <property type="match status" value="1"/>
</dbReference>
<dbReference type="Pfam" id="PF24626">
    <property type="entry name" value="SH3_Tf2-1"/>
    <property type="match status" value="1"/>
</dbReference>
<organism evidence="18 19">
    <name type="scientific">Trifolium medium</name>
    <dbReference type="NCBI Taxonomy" id="97028"/>
    <lineage>
        <taxon>Eukaryota</taxon>
        <taxon>Viridiplantae</taxon>
        <taxon>Streptophyta</taxon>
        <taxon>Embryophyta</taxon>
        <taxon>Tracheophyta</taxon>
        <taxon>Spermatophyta</taxon>
        <taxon>Magnoliopsida</taxon>
        <taxon>eudicotyledons</taxon>
        <taxon>Gunneridae</taxon>
        <taxon>Pentapetalae</taxon>
        <taxon>rosids</taxon>
        <taxon>fabids</taxon>
        <taxon>Fabales</taxon>
        <taxon>Fabaceae</taxon>
        <taxon>Papilionoideae</taxon>
        <taxon>50 kb inversion clade</taxon>
        <taxon>NPAAA clade</taxon>
        <taxon>Hologalegina</taxon>
        <taxon>IRL clade</taxon>
        <taxon>Trifolieae</taxon>
        <taxon>Trifolium</taxon>
    </lineage>
</organism>
<accession>A0A392M1S8</accession>
<keyword evidence="10" id="KW-0229">DNA integration</keyword>
<keyword evidence="14" id="KW-0233">DNA recombination</keyword>
<dbReference type="Pfam" id="PF17921">
    <property type="entry name" value="Integrase_H2C2"/>
    <property type="match status" value="1"/>
</dbReference>
<evidence type="ECO:0000259" key="16">
    <source>
        <dbReference type="PROSITE" id="PS50878"/>
    </source>
</evidence>
<keyword evidence="9" id="KW-0460">Magnesium</keyword>
<dbReference type="Pfam" id="PF17919">
    <property type="entry name" value="RT_RNaseH_2"/>
    <property type="match status" value="1"/>
</dbReference>
<dbReference type="FunFam" id="3.30.70.270:FF:000020">
    <property type="entry name" value="Transposon Tf2-6 polyprotein-like Protein"/>
    <property type="match status" value="1"/>
</dbReference>
<dbReference type="SUPFAM" id="SSF53098">
    <property type="entry name" value="Ribonuclease H-like"/>
    <property type="match status" value="1"/>
</dbReference>
<dbReference type="GO" id="GO:0004519">
    <property type="term" value="F:endonuclease activity"/>
    <property type="evidence" value="ECO:0007669"/>
    <property type="project" value="UniProtKB-KW"/>
</dbReference>
<dbReference type="InterPro" id="IPR041588">
    <property type="entry name" value="Integrase_H2C2"/>
</dbReference>
<evidence type="ECO:0000259" key="17">
    <source>
        <dbReference type="PROSITE" id="PS50994"/>
    </source>
</evidence>
<dbReference type="Gene3D" id="3.30.420.10">
    <property type="entry name" value="Ribonuclease H-like superfamily/Ribonuclease H"/>
    <property type="match status" value="1"/>
</dbReference>
<dbReference type="InterPro" id="IPR056924">
    <property type="entry name" value="SH3_Tf2-1"/>
</dbReference>
<dbReference type="Proteomes" id="UP000265520">
    <property type="component" value="Unassembled WGS sequence"/>
</dbReference>
<dbReference type="GO" id="GO:0003887">
    <property type="term" value="F:DNA-directed DNA polymerase activity"/>
    <property type="evidence" value="ECO:0007669"/>
    <property type="project" value="UniProtKB-KW"/>
</dbReference>
<dbReference type="Gene3D" id="3.10.10.10">
    <property type="entry name" value="HIV Type 1 Reverse Transcriptase, subunit A, domain 1"/>
    <property type="match status" value="1"/>
</dbReference>
<evidence type="ECO:0000256" key="5">
    <source>
        <dbReference type="ARBA" id="ARBA00022723"/>
    </source>
</evidence>
<keyword evidence="11" id="KW-0695">RNA-directed DNA polymerase</keyword>
<evidence type="ECO:0000256" key="3">
    <source>
        <dbReference type="ARBA" id="ARBA00022695"/>
    </source>
</evidence>
<dbReference type="FunFam" id="1.10.340.70:FF:000001">
    <property type="entry name" value="Retrovirus-related Pol polyprotein from transposon gypsy-like Protein"/>
    <property type="match status" value="1"/>
</dbReference>
<dbReference type="FunFam" id="3.10.20.370:FF:000001">
    <property type="entry name" value="Retrovirus-related Pol polyprotein from transposon 17.6-like protein"/>
    <property type="match status" value="1"/>
</dbReference>
<dbReference type="GO" id="GO:0003964">
    <property type="term" value="F:RNA-directed DNA polymerase activity"/>
    <property type="evidence" value="ECO:0007669"/>
    <property type="project" value="UniProtKB-KW"/>
</dbReference>
<keyword evidence="6" id="KW-0064">Aspartyl protease</keyword>
<evidence type="ECO:0000256" key="14">
    <source>
        <dbReference type="ARBA" id="ARBA00023172"/>
    </source>
</evidence>
<keyword evidence="8" id="KW-0378">Hydrolase</keyword>
<dbReference type="SUPFAM" id="SSF56672">
    <property type="entry name" value="DNA/RNA polymerases"/>
    <property type="match status" value="1"/>
</dbReference>
<reference evidence="18 19" key="1">
    <citation type="journal article" date="2018" name="Front. Plant Sci.">
        <title>Red Clover (Trifolium pratense) and Zigzag Clover (T. medium) - A Picture of Genomic Similarities and Differences.</title>
        <authorList>
            <person name="Dluhosova J."/>
            <person name="Istvanek J."/>
            <person name="Nedelnik J."/>
            <person name="Repkova J."/>
        </authorList>
    </citation>
    <scope>NUCLEOTIDE SEQUENCE [LARGE SCALE GENOMIC DNA]</scope>
    <source>
        <strain evidence="19">cv. 10/8</strain>
        <tissue evidence="18">Leaf</tissue>
    </source>
</reference>
<evidence type="ECO:0000256" key="1">
    <source>
        <dbReference type="ARBA" id="ARBA00022670"/>
    </source>
</evidence>
<keyword evidence="2" id="KW-0808">Transferase</keyword>
<feature type="domain" description="Reverse transcriptase" evidence="16">
    <location>
        <begin position="1"/>
        <end position="134"/>
    </location>
</feature>
<dbReference type="CDD" id="cd09274">
    <property type="entry name" value="RNase_HI_RT_Ty3"/>
    <property type="match status" value="1"/>
</dbReference>
<keyword evidence="5" id="KW-0479">Metal-binding</keyword>
<evidence type="ECO:0000256" key="15">
    <source>
        <dbReference type="ARBA" id="ARBA00023268"/>
    </source>
</evidence>
<evidence type="ECO:0000256" key="4">
    <source>
        <dbReference type="ARBA" id="ARBA00022722"/>
    </source>
</evidence>
<evidence type="ECO:0000313" key="19">
    <source>
        <dbReference type="Proteomes" id="UP000265520"/>
    </source>
</evidence>
<protein>
    <submittedName>
        <fullName evidence="18">Retrotransposon protein</fullName>
    </submittedName>
</protein>
<dbReference type="AlphaFoldDB" id="A0A392M1S8"/>
<dbReference type="InterPro" id="IPR001584">
    <property type="entry name" value="Integrase_cat-core"/>
</dbReference>
<evidence type="ECO:0000256" key="13">
    <source>
        <dbReference type="ARBA" id="ARBA00023125"/>
    </source>
</evidence>